<accession>A0A179UVX2</accession>
<evidence type="ECO:0000313" key="2">
    <source>
        <dbReference type="Proteomes" id="UP000002038"/>
    </source>
</evidence>
<dbReference type="GeneID" id="8508868"/>
<proteinExistence type="predicted"/>
<dbReference type="VEuPathDB" id="FungiDB:BDBG_07636"/>
<dbReference type="RefSeq" id="XP_031580288.1">
    <property type="nucleotide sequence ID" value="XM_031723183.1"/>
</dbReference>
<name>A0A179UVX2_BLAGS</name>
<protein>
    <submittedName>
        <fullName evidence="1">Uncharacterized protein</fullName>
    </submittedName>
</protein>
<evidence type="ECO:0000313" key="1">
    <source>
        <dbReference type="EMBL" id="OAT12265.1"/>
    </source>
</evidence>
<dbReference type="AlphaFoldDB" id="A0A179UVX2"/>
<gene>
    <name evidence="1" type="ORF">BDBG_07636</name>
</gene>
<keyword evidence="2" id="KW-1185">Reference proteome</keyword>
<organism evidence="1 2">
    <name type="scientific">Blastomyces gilchristii (strain SLH14081)</name>
    <name type="common">Blastomyces dermatitidis</name>
    <dbReference type="NCBI Taxonomy" id="559298"/>
    <lineage>
        <taxon>Eukaryota</taxon>
        <taxon>Fungi</taxon>
        <taxon>Dikarya</taxon>
        <taxon>Ascomycota</taxon>
        <taxon>Pezizomycotina</taxon>
        <taxon>Eurotiomycetes</taxon>
        <taxon>Eurotiomycetidae</taxon>
        <taxon>Onygenales</taxon>
        <taxon>Ajellomycetaceae</taxon>
        <taxon>Blastomyces</taxon>
    </lineage>
</organism>
<sequence length="125" mass="13749">MLCRTLRPFSGAIPAYQTEPPAGALCASQQTQELVRSRCRCNRRPLILFLLFVLPSHLKEGDLASHICLCNSGRYCADVVVEVLGIHVAIHPKILKRTKSPSATIPGCWGSRVDRPFYQQCAGGD</sequence>
<dbReference type="EMBL" id="GG657466">
    <property type="protein sequence ID" value="OAT12265.1"/>
    <property type="molecule type" value="Genomic_DNA"/>
</dbReference>
<reference evidence="2" key="1">
    <citation type="journal article" date="2015" name="PLoS Genet.">
        <title>The dynamic genome and transcriptome of the human fungal pathogen Blastomyces and close relative Emmonsia.</title>
        <authorList>
            <person name="Munoz J.F."/>
            <person name="Gauthier G.M."/>
            <person name="Desjardins C.A."/>
            <person name="Gallo J.E."/>
            <person name="Holder J."/>
            <person name="Sullivan T.D."/>
            <person name="Marty A.J."/>
            <person name="Carmen J.C."/>
            <person name="Chen Z."/>
            <person name="Ding L."/>
            <person name="Gujja S."/>
            <person name="Magrini V."/>
            <person name="Misas E."/>
            <person name="Mitreva M."/>
            <person name="Priest M."/>
            <person name="Saif S."/>
            <person name="Whiston E.A."/>
            <person name="Young S."/>
            <person name="Zeng Q."/>
            <person name="Goldman W.E."/>
            <person name="Mardis E.R."/>
            <person name="Taylor J.W."/>
            <person name="McEwen J.G."/>
            <person name="Clay O.K."/>
            <person name="Klein B.S."/>
            <person name="Cuomo C.A."/>
        </authorList>
    </citation>
    <scope>NUCLEOTIDE SEQUENCE [LARGE SCALE GENOMIC DNA]</scope>
    <source>
        <strain evidence="2">SLH14081</strain>
    </source>
</reference>
<dbReference type="KEGG" id="bgh:BDBG_07636"/>
<dbReference type="Proteomes" id="UP000002038">
    <property type="component" value="Unassembled WGS sequence"/>
</dbReference>